<organism evidence="2 3">
    <name type="scientific">Promicromonospora umidemergens</name>
    <dbReference type="NCBI Taxonomy" id="629679"/>
    <lineage>
        <taxon>Bacteria</taxon>
        <taxon>Bacillati</taxon>
        <taxon>Actinomycetota</taxon>
        <taxon>Actinomycetes</taxon>
        <taxon>Micrococcales</taxon>
        <taxon>Promicromonosporaceae</taxon>
        <taxon>Promicromonospora</taxon>
    </lineage>
</organism>
<sequence length="201" mass="22199">MSDQGRIVADRAGVQTLGLGPTSPLATTARGVRWWDPAGVSADRRFRANAFLLERVRPYFSSNGTPGPEWESYLDSRRAAIRLAWRREIGRYGIWAPLAFLSTCGAVVLAMQPDWALFGGLIAFGCFAIAAFYVNQMKRVDAEFRAASIKLLDLAELAPLWAALSERERRSIKRHSEVGGIVRMLGNALLGPLADMPFDED</sequence>
<dbReference type="EMBL" id="BAABHM010000018">
    <property type="protein sequence ID" value="GAA4714658.1"/>
    <property type="molecule type" value="Genomic_DNA"/>
</dbReference>
<reference evidence="3" key="1">
    <citation type="journal article" date="2019" name="Int. J. Syst. Evol. Microbiol.">
        <title>The Global Catalogue of Microorganisms (GCM) 10K type strain sequencing project: providing services to taxonomists for standard genome sequencing and annotation.</title>
        <authorList>
            <consortium name="The Broad Institute Genomics Platform"/>
            <consortium name="The Broad Institute Genome Sequencing Center for Infectious Disease"/>
            <person name="Wu L."/>
            <person name="Ma J."/>
        </authorList>
    </citation>
    <scope>NUCLEOTIDE SEQUENCE [LARGE SCALE GENOMIC DNA]</scope>
    <source>
        <strain evidence="3">JCM 17975</strain>
    </source>
</reference>
<accession>A0ABP8XVA1</accession>
<keyword evidence="1" id="KW-1133">Transmembrane helix</keyword>
<proteinExistence type="predicted"/>
<name>A0ABP8XVA1_9MICO</name>
<evidence type="ECO:0008006" key="4">
    <source>
        <dbReference type="Google" id="ProtNLM"/>
    </source>
</evidence>
<keyword evidence="3" id="KW-1185">Reference proteome</keyword>
<evidence type="ECO:0000313" key="3">
    <source>
        <dbReference type="Proteomes" id="UP001500843"/>
    </source>
</evidence>
<evidence type="ECO:0000313" key="2">
    <source>
        <dbReference type="EMBL" id="GAA4714658.1"/>
    </source>
</evidence>
<gene>
    <name evidence="2" type="ORF">GCM10023198_42390</name>
</gene>
<evidence type="ECO:0000256" key="1">
    <source>
        <dbReference type="SAM" id="Phobius"/>
    </source>
</evidence>
<feature type="transmembrane region" description="Helical" evidence="1">
    <location>
        <begin position="117"/>
        <end position="135"/>
    </location>
</feature>
<keyword evidence="1" id="KW-0472">Membrane</keyword>
<keyword evidence="1" id="KW-0812">Transmembrane</keyword>
<feature type="transmembrane region" description="Helical" evidence="1">
    <location>
        <begin position="92"/>
        <end position="111"/>
    </location>
</feature>
<protein>
    <recommendedName>
        <fullName evidence="4">SMODS and SLOG-associating 2TM effector domain-containing protein</fullName>
    </recommendedName>
</protein>
<dbReference type="Proteomes" id="UP001500843">
    <property type="component" value="Unassembled WGS sequence"/>
</dbReference>
<comment type="caution">
    <text evidence="2">The sequence shown here is derived from an EMBL/GenBank/DDBJ whole genome shotgun (WGS) entry which is preliminary data.</text>
</comment>